<dbReference type="GO" id="GO:0071424">
    <property type="term" value="F:rRNA (cytosine-N4-)-methyltransferase activity"/>
    <property type="evidence" value="ECO:0007669"/>
    <property type="project" value="TreeGrafter"/>
</dbReference>
<dbReference type="EMBL" id="KI913166">
    <property type="protein sequence ID" value="ETV70327.1"/>
    <property type="molecule type" value="Genomic_DNA"/>
</dbReference>
<dbReference type="GO" id="GO:0070475">
    <property type="term" value="P:rRNA base methylation"/>
    <property type="evidence" value="ECO:0007669"/>
    <property type="project" value="TreeGrafter"/>
</dbReference>
<dbReference type="PIRSF" id="PIRSF004486">
    <property type="entry name" value="MraW"/>
    <property type="match status" value="1"/>
</dbReference>
<dbReference type="GeneID" id="20816020"/>
<organism evidence="5">
    <name type="scientific">Aphanomyces astaci</name>
    <name type="common">Crayfish plague agent</name>
    <dbReference type="NCBI Taxonomy" id="112090"/>
    <lineage>
        <taxon>Eukaryota</taxon>
        <taxon>Sar</taxon>
        <taxon>Stramenopiles</taxon>
        <taxon>Oomycota</taxon>
        <taxon>Saprolegniomycetes</taxon>
        <taxon>Saprolegniales</taxon>
        <taxon>Verrucalvaceae</taxon>
        <taxon>Aphanomyces</taxon>
    </lineage>
</organism>
<dbReference type="RefSeq" id="XP_009840039.1">
    <property type="nucleotide sequence ID" value="XM_009841737.1"/>
</dbReference>
<dbReference type="Gene3D" id="3.40.50.150">
    <property type="entry name" value="Vaccinia Virus protein VP39"/>
    <property type="match status" value="1"/>
</dbReference>
<keyword evidence="2 5" id="KW-0489">Methyltransferase</keyword>
<comment type="similarity">
    <text evidence="1">Belongs to the methyltransferase superfamily. RsmH family.</text>
</comment>
<gene>
    <name evidence="5" type="ORF">H257_14024</name>
</gene>
<dbReference type="PANTHER" id="PTHR11265">
    <property type="entry name" value="S-ADENOSYL-METHYLTRANSFERASE MRAW"/>
    <property type="match status" value="1"/>
</dbReference>
<dbReference type="HAMAP" id="MF_01007">
    <property type="entry name" value="16SrRNA_methyltr_H"/>
    <property type="match status" value="1"/>
</dbReference>
<dbReference type="VEuPathDB" id="FungiDB:H257_14024"/>
<reference evidence="5" key="1">
    <citation type="submission" date="2013-12" db="EMBL/GenBank/DDBJ databases">
        <title>The Genome Sequence of Aphanomyces astaci APO3.</title>
        <authorList>
            <consortium name="The Broad Institute Genomics Platform"/>
            <person name="Russ C."/>
            <person name="Tyler B."/>
            <person name="van West P."/>
            <person name="Dieguez-Uribeondo J."/>
            <person name="Young S.K."/>
            <person name="Zeng Q."/>
            <person name="Gargeya S."/>
            <person name="Fitzgerald M."/>
            <person name="Abouelleil A."/>
            <person name="Alvarado L."/>
            <person name="Chapman S.B."/>
            <person name="Gainer-Dewar J."/>
            <person name="Goldberg J."/>
            <person name="Griggs A."/>
            <person name="Gujja S."/>
            <person name="Hansen M."/>
            <person name="Howarth C."/>
            <person name="Imamovic A."/>
            <person name="Ireland A."/>
            <person name="Larimer J."/>
            <person name="McCowan C."/>
            <person name="Murphy C."/>
            <person name="Pearson M."/>
            <person name="Poon T.W."/>
            <person name="Priest M."/>
            <person name="Roberts A."/>
            <person name="Saif S."/>
            <person name="Shea T."/>
            <person name="Sykes S."/>
            <person name="Wortman J."/>
            <person name="Nusbaum C."/>
            <person name="Birren B."/>
        </authorList>
    </citation>
    <scope>NUCLEOTIDE SEQUENCE [LARGE SCALE GENOMIC DNA]</scope>
    <source>
        <strain evidence="5">APO3</strain>
    </source>
</reference>
<evidence type="ECO:0000256" key="4">
    <source>
        <dbReference type="ARBA" id="ARBA00022691"/>
    </source>
</evidence>
<sequence length="340" mass="38313">MRWWTLAGVRVAAPCRLLGIRSRHFHHVPVLPQETLELWAPRRGQTSEPLYYVDGTVGLGGHSRLLLDASPTARLLCIDRDPEILDQAKRSLARFSDRVDFALGSYMDIKTHLSHAGFPDAVDGILVDLGVNSHHLDAGERGFSIYHDGPLDMRFDQSVHTPTAADLVNTLSEVAMIKIFTQYGEEPLAKEFAKAIIRRRGTNPFERTDQLKRCIEAIAEKWKSPKKAAPKTGKKPIHPATRVFQALRIAVNFELDHLEKGVPAFLECLAVDGQLATIAFHSLEDRWIKRYFRDVVDDTEEFKLTQRKAIQATNDEVLGNPRSRSAKLRGIKRIVSLAQE</sequence>
<dbReference type="PANTHER" id="PTHR11265:SF0">
    <property type="entry name" value="12S RRNA N4-METHYLCYTIDINE METHYLTRANSFERASE"/>
    <property type="match status" value="1"/>
</dbReference>
<evidence type="ECO:0000313" key="5">
    <source>
        <dbReference type="EMBL" id="ETV70327.1"/>
    </source>
</evidence>
<dbReference type="SUPFAM" id="SSF81799">
    <property type="entry name" value="Putative methyltransferase TM0872, insert domain"/>
    <property type="match status" value="1"/>
</dbReference>
<dbReference type="Pfam" id="PF01795">
    <property type="entry name" value="Methyltransf_5"/>
    <property type="match status" value="1"/>
</dbReference>
<keyword evidence="4" id="KW-0949">S-adenosyl-L-methionine</keyword>
<dbReference type="AlphaFoldDB" id="W4FS77"/>
<evidence type="ECO:0000256" key="3">
    <source>
        <dbReference type="ARBA" id="ARBA00022679"/>
    </source>
</evidence>
<evidence type="ECO:0000256" key="2">
    <source>
        <dbReference type="ARBA" id="ARBA00022603"/>
    </source>
</evidence>
<dbReference type="InterPro" id="IPR023397">
    <property type="entry name" value="SAM-dep_MeTrfase_MraW_recog"/>
</dbReference>
<accession>W4FS77</accession>
<dbReference type="InterPro" id="IPR029063">
    <property type="entry name" value="SAM-dependent_MTases_sf"/>
</dbReference>
<dbReference type="Gene3D" id="1.10.150.170">
    <property type="entry name" value="Putative methyltransferase TM0872, insert domain"/>
    <property type="match status" value="1"/>
</dbReference>
<dbReference type="STRING" id="112090.W4FS77"/>
<dbReference type="NCBIfam" id="TIGR00006">
    <property type="entry name" value="16S rRNA (cytosine(1402)-N(4))-methyltransferase RsmH"/>
    <property type="match status" value="1"/>
</dbReference>
<dbReference type="InterPro" id="IPR002903">
    <property type="entry name" value="RsmH"/>
</dbReference>
<proteinExistence type="inferred from homology"/>
<dbReference type="GO" id="GO:0005737">
    <property type="term" value="C:cytoplasm"/>
    <property type="evidence" value="ECO:0007669"/>
    <property type="project" value="TreeGrafter"/>
</dbReference>
<evidence type="ECO:0000256" key="1">
    <source>
        <dbReference type="ARBA" id="ARBA00010396"/>
    </source>
</evidence>
<name>W4FS77_APHAT</name>
<keyword evidence="3 5" id="KW-0808">Transferase</keyword>
<protein>
    <submittedName>
        <fullName evidence="5">S-adenosyl-methyltransferase MraW</fullName>
    </submittedName>
</protein>
<dbReference type="OrthoDB" id="16290at2759"/>
<dbReference type="SUPFAM" id="SSF53335">
    <property type="entry name" value="S-adenosyl-L-methionine-dependent methyltransferases"/>
    <property type="match status" value="1"/>
</dbReference>